<evidence type="ECO:0000313" key="2">
    <source>
        <dbReference type="EMBL" id="KAJ6256542.1"/>
    </source>
</evidence>
<evidence type="ECO:0000256" key="1">
    <source>
        <dbReference type="SAM" id="MobiDB-lite"/>
    </source>
</evidence>
<feature type="region of interest" description="Disordered" evidence="1">
    <location>
        <begin position="61"/>
        <end position="83"/>
    </location>
</feature>
<proteinExistence type="predicted"/>
<gene>
    <name evidence="2" type="ORF">Dda_8404</name>
</gene>
<feature type="compositionally biased region" description="Gly residues" evidence="1">
    <location>
        <begin position="129"/>
        <end position="138"/>
    </location>
</feature>
<name>A0AAD6IU90_DREDA</name>
<keyword evidence="3" id="KW-1185">Reference proteome</keyword>
<dbReference type="Proteomes" id="UP001221413">
    <property type="component" value="Unassembled WGS sequence"/>
</dbReference>
<evidence type="ECO:0000313" key="3">
    <source>
        <dbReference type="Proteomes" id="UP001221413"/>
    </source>
</evidence>
<sequence length="216" mass="23128">MDGHALSVVVGAPRPGSLEQIQVLGNPDRRQEVLDRDALQRIGTAGGGEAVETEAAIPVNLGLDGTSRRDGSHIDPGRGSRRQKGIVETPALRVPAILPEGAVHGLSRTSFPRGRSRAALQTPGVTEPGEGGGDGVASGGTEPDGVAYDRQARRLRNGPREAGEVGGPAKRRGLDGLGAFFDRRQKKNRTRASNFRYNYNRPWTGRRERARLHHLG</sequence>
<feature type="region of interest" description="Disordered" evidence="1">
    <location>
        <begin position="107"/>
        <end position="177"/>
    </location>
</feature>
<dbReference type="AlphaFoldDB" id="A0AAD6IU90"/>
<dbReference type="EMBL" id="JAQGDS010000012">
    <property type="protein sequence ID" value="KAJ6256542.1"/>
    <property type="molecule type" value="Genomic_DNA"/>
</dbReference>
<accession>A0AAD6IU90</accession>
<reference evidence="2" key="1">
    <citation type="submission" date="2023-01" db="EMBL/GenBank/DDBJ databases">
        <title>The chitinases involved in constricting ring structure development in the nematode-trapping fungus Drechslerella dactyloides.</title>
        <authorList>
            <person name="Wang R."/>
            <person name="Zhang L."/>
            <person name="Tang P."/>
            <person name="Li S."/>
            <person name="Liang L."/>
        </authorList>
    </citation>
    <scope>NUCLEOTIDE SEQUENCE</scope>
    <source>
        <strain evidence="2">YMF1.00031</strain>
    </source>
</reference>
<feature type="compositionally biased region" description="Basic and acidic residues" evidence="1">
    <location>
        <begin position="66"/>
        <end position="78"/>
    </location>
</feature>
<protein>
    <submittedName>
        <fullName evidence="2">Uncharacterized protein</fullName>
    </submittedName>
</protein>
<organism evidence="2 3">
    <name type="scientific">Drechslerella dactyloides</name>
    <name type="common">Nematode-trapping fungus</name>
    <name type="synonym">Arthrobotrys dactyloides</name>
    <dbReference type="NCBI Taxonomy" id="74499"/>
    <lineage>
        <taxon>Eukaryota</taxon>
        <taxon>Fungi</taxon>
        <taxon>Dikarya</taxon>
        <taxon>Ascomycota</taxon>
        <taxon>Pezizomycotina</taxon>
        <taxon>Orbiliomycetes</taxon>
        <taxon>Orbiliales</taxon>
        <taxon>Orbiliaceae</taxon>
        <taxon>Drechslerella</taxon>
    </lineage>
</organism>
<comment type="caution">
    <text evidence="2">The sequence shown here is derived from an EMBL/GenBank/DDBJ whole genome shotgun (WGS) entry which is preliminary data.</text>
</comment>